<dbReference type="Pfam" id="PF09428">
    <property type="entry name" value="DUF2011"/>
    <property type="match status" value="1"/>
</dbReference>
<dbReference type="Proteomes" id="UP000011761">
    <property type="component" value="Unassembled WGS sequence"/>
</dbReference>
<name>M2MJ81_BAUPA</name>
<dbReference type="HOGENOM" id="CLU_051875_0_1_1"/>
<evidence type="ECO:0000256" key="1">
    <source>
        <dbReference type="SAM" id="MobiDB-lite"/>
    </source>
</evidence>
<dbReference type="eggNOG" id="ENOG502SH2S">
    <property type="taxonomic scope" value="Eukaryota"/>
</dbReference>
<dbReference type="GeneID" id="19114827"/>
<organism evidence="2 3">
    <name type="scientific">Baudoinia panamericana (strain UAMH 10762)</name>
    <name type="common">Angels' share fungus</name>
    <name type="synonym">Baudoinia compniacensis (strain UAMH 10762)</name>
    <dbReference type="NCBI Taxonomy" id="717646"/>
    <lineage>
        <taxon>Eukaryota</taxon>
        <taxon>Fungi</taxon>
        <taxon>Dikarya</taxon>
        <taxon>Ascomycota</taxon>
        <taxon>Pezizomycotina</taxon>
        <taxon>Dothideomycetes</taxon>
        <taxon>Dothideomycetidae</taxon>
        <taxon>Mycosphaerellales</taxon>
        <taxon>Teratosphaeriaceae</taxon>
        <taxon>Baudoinia</taxon>
    </lineage>
</organism>
<reference evidence="2 3" key="1">
    <citation type="journal article" date="2012" name="PLoS Pathog.">
        <title>Diverse lifestyles and strategies of plant pathogenesis encoded in the genomes of eighteen Dothideomycetes fungi.</title>
        <authorList>
            <person name="Ohm R.A."/>
            <person name="Feau N."/>
            <person name="Henrissat B."/>
            <person name="Schoch C.L."/>
            <person name="Horwitz B.A."/>
            <person name="Barry K.W."/>
            <person name="Condon B.J."/>
            <person name="Copeland A.C."/>
            <person name="Dhillon B."/>
            <person name="Glaser F."/>
            <person name="Hesse C.N."/>
            <person name="Kosti I."/>
            <person name="LaButti K."/>
            <person name="Lindquist E.A."/>
            <person name="Lucas S."/>
            <person name="Salamov A.A."/>
            <person name="Bradshaw R.E."/>
            <person name="Ciuffetti L."/>
            <person name="Hamelin R.C."/>
            <person name="Kema G.H.J."/>
            <person name="Lawrence C."/>
            <person name="Scott J.A."/>
            <person name="Spatafora J.W."/>
            <person name="Turgeon B.G."/>
            <person name="de Wit P.J.G.M."/>
            <person name="Zhong S."/>
            <person name="Goodwin S.B."/>
            <person name="Grigoriev I.V."/>
        </authorList>
    </citation>
    <scope>NUCLEOTIDE SEQUENCE [LARGE SCALE GENOMIC DNA]</scope>
    <source>
        <strain evidence="2 3">UAMH 10762</strain>
    </source>
</reference>
<dbReference type="InterPro" id="IPR018555">
    <property type="entry name" value="C630.06c-like"/>
</dbReference>
<proteinExistence type="predicted"/>
<dbReference type="OrthoDB" id="5425061at2759"/>
<evidence type="ECO:0000313" key="2">
    <source>
        <dbReference type="EMBL" id="EMC96736.1"/>
    </source>
</evidence>
<protein>
    <submittedName>
        <fullName evidence="2">Uncharacterized protein</fullName>
    </submittedName>
</protein>
<keyword evidence="3" id="KW-1185">Reference proteome</keyword>
<dbReference type="OMA" id="HHEELPD"/>
<feature type="compositionally biased region" description="Basic and acidic residues" evidence="1">
    <location>
        <begin position="1"/>
        <end position="12"/>
    </location>
</feature>
<feature type="region of interest" description="Disordered" evidence="1">
    <location>
        <begin position="209"/>
        <end position="231"/>
    </location>
</feature>
<evidence type="ECO:0000313" key="3">
    <source>
        <dbReference type="Proteomes" id="UP000011761"/>
    </source>
</evidence>
<feature type="region of interest" description="Disordered" evidence="1">
    <location>
        <begin position="1"/>
        <end position="22"/>
    </location>
</feature>
<dbReference type="RefSeq" id="XP_007676658.1">
    <property type="nucleotide sequence ID" value="XM_007678468.1"/>
</dbReference>
<gene>
    <name evidence="2" type="ORF">BAUCODRAFT_488137</name>
</gene>
<sequence>MERTISRSELHSPESTPEPAPDDEVVARLQQGLVEFDYLPHERDIAALIDDDVEGQLDFRLFATPGDADPTTKIRLRSPTPQLYEAGFVNSQRPRTCYFADATNKQQYESVSISGEQVKAMSQNPWPGYAYEWKVLHLPPSGQTRQARALCEPIFSKLLGKDLPDSTRRKRLGKKARIKLRSKLAVSRQKAETQRIDIEARELAERVKRARKNRDKKLKKRARDKAKKAEG</sequence>
<dbReference type="EMBL" id="KB445555">
    <property type="protein sequence ID" value="EMC96736.1"/>
    <property type="molecule type" value="Genomic_DNA"/>
</dbReference>
<dbReference type="AlphaFoldDB" id="M2MJ81"/>
<dbReference type="KEGG" id="bcom:BAUCODRAFT_488137"/>
<accession>M2MJ81</accession>